<protein>
    <submittedName>
        <fullName evidence="9">Jg20894 protein</fullName>
    </submittedName>
</protein>
<name>A0A8S4RKY2_9NEOP</name>
<proteinExistence type="predicted"/>
<evidence type="ECO:0000256" key="5">
    <source>
        <dbReference type="ARBA" id="ARBA00023136"/>
    </source>
</evidence>
<comment type="caution">
    <text evidence="9">The sequence shown here is derived from an EMBL/GenBank/DDBJ whole genome shotgun (WGS) entry which is preliminary data.</text>
</comment>
<keyword evidence="7" id="KW-0325">Glycoprotein</keyword>
<comment type="subcellular location">
    <subcellularLocation>
        <location evidence="1">Cell membrane</location>
        <topology evidence="1">Multi-pass membrane protein</topology>
    </subcellularLocation>
</comment>
<dbReference type="SUPFAM" id="SSF53850">
    <property type="entry name" value="Periplasmic binding protein-like II"/>
    <property type="match status" value="1"/>
</dbReference>
<dbReference type="PANTHER" id="PTHR42643:SF30">
    <property type="entry name" value="IONOTROPIC RECEPTOR 40A-RELATED"/>
    <property type="match status" value="1"/>
</dbReference>
<dbReference type="Proteomes" id="UP000838756">
    <property type="component" value="Unassembled WGS sequence"/>
</dbReference>
<keyword evidence="2" id="KW-1003">Cell membrane</keyword>
<feature type="transmembrane region" description="Helical" evidence="8">
    <location>
        <begin position="327"/>
        <end position="346"/>
    </location>
</feature>
<dbReference type="AlphaFoldDB" id="A0A8S4RKY2"/>
<gene>
    <name evidence="9" type="primary">jg20894</name>
    <name evidence="9" type="ORF">PAEG_LOCUS14028</name>
</gene>
<evidence type="ECO:0000256" key="2">
    <source>
        <dbReference type="ARBA" id="ARBA00022475"/>
    </source>
</evidence>
<dbReference type="GO" id="GO:0005886">
    <property type="term" value="C:plasma membrane"/>
    <property type="evidence" value="ECO:0007669"/>
    <property type="project" value="UniProtKB-SubCell"/>
</dbReference>
<keyword evidence="4 8" id="KW-1133">Transmembrane helix</keyword>
<dbReference type="InterPro" id="IPR052192">
    <property type="entry name" value="Insect_Ionotropic_Sensory_Rcpt"/>
</dbReference>
<accession>A0A8S4RKY2</accession>
<feature type="transmembrane region" description="Helical" evidence="8">
    <location>
        <begin position="275"/>
        <end position="295"/>
    </location>
</feature>
<evidence type="ECO:0000256" key="4">
    <source>
        <dbReference type="ARBA" id="ARBA00022989"/>
    </source>
</evidence>
<dbReference type="PANTHER" id="PTHR42643">
    <property type="entry name" value="IONOTROPIC RECEPTOR 20A-RELATED"/>
    <property type="match status" value="1"/>
</dbReference>
<keyword evidence="3 8" id="KW-0812">Transmembrane</keyword>
<evidence type="ECO:0000256" key="3">
    <source>
        <dbReference type="ARBA" id="ARBA00022692"/>
    </source>
</evidence>
<evidence type="ECO:0000256" key="8">
    <source>
        <dbReference type="SAM" id="Phobius"/>
    </source>
</evidence>
<evidence type="ECO:0000313" key="9">
    <source>
        <dbReference type="EMBL" id="CAH2236675.1"/>
    </source>
</evidence>
<keyword evidence="6" id="KW-0675">Receptor</keyword>
<evidence type="ECO:0000256" key="6">
    <source>
        <dbReference type="ARBA" id="ARBA00023170"/>
    </source>
</evidence>
<keyword evidence="10" id="KW-1185">Reference proteome</keyword>
<reference evidence="9" key="1">
    <citation type="submission" date="2022-03" db="EMBL/GenBank/DDBJ databases">
        <authorList>
            <person name="Lindestad O."/>
        </authorList>
    </citation>
    <scope>NUCLEOTIDE SEQUENCE</scope>
</reference>
<evidence type="ECO:0000256" key="7">
    <source>
        <dbReference type="ARBA" id="ARBA00023180"/>
    </source>
</evidence>
<dbReference type="OrthoDB" id="7457888at2759"/>
<evidence type="ECO:0000313" key="10">
    <source>
        <dbReference type="Proteomes" id="UP000838756"/>
    </source>
</evidence>
<sequence length="554" mass="64178">MNNKNKEFVKTLNNDKMVTIVLRQSKSRIKIENQGYFISSGSYTDFKNNFPDLVNEIFWNPNARFIIVVSDLTKMNLGKVFDLLLEYHVSNVLVMDGSEDPVLYTYNPFENYGCGQRYDRIIEYGKCSKSQENLYPPKLVTGLRNCTFKAILPHWPPYSINPAKSDGSKLPGIEEALLSEIGKLEHFQINFTYSDDGEEFSMIENGVNAVGPLYFLQKRKADMMLGGMILTHQRAKAFHYICEHLAYTDEIAYQVKTATAVASWKNTYLEFDGTVWTVFIFAFLVYFLIFIILVRPRDKGRIMLKMVGYLFLAGNIIRGNFFTRYLFIHWVLFAYIINVYYVSNLVSLTTNPLSNYQVSEEEDLAKFNMQPCVSPVIKGYLSSVKINDSIWKHQRDGCDNLLESINTVRQSDDLYTVVIRSLYKYNKFNFCDEWGDHEIYTFHKPLTKTIYAIYLYKGFPMLEQLNMQTLRMRENGLIERCVESNNPHWTSVEDYGLNPFSLWDETRKAPLVILLMYRGELAIASSTLVRSPIHLPSVVIMEKPFNCEGSLVLQ</sequence>
<keyword evidence="5 8" id="KW-0472">Membrane</keyword>
<evidence type="ECO:0000256" key="1">
    <source>
        <dbReference type="ARBA" id="ARBA00004651"/>
    </source>
</evidence>
<dbReference type="EMBL" id="CAKXAJ010025217">
    <property type="protein sequence ID" value="CAH2236675.1"/>
    <property type="molecule type" value="Genomic_DNA"/>
</dbReference>
<dbReference type="Gene3D" id="3.40.190.10">
    <property type="entry name" value="Periplasmic binding protein-like II"/>
    <property type="match status" value="1"/>
</dbReference>
<organism evidence="9 10">
    <name type="scientific">Pararge aegeria aegeria</name>
    <dbReference type="NCBI Taxonomy" id="348720"/>
    <lineage>
        <taxon>Eukaryota</taxon>
        <taxon>Metazoa</taxon>
        <taxon>Ecdysozoa</taxon>
        <taxon>Arthropoda</taxon>
        <taxon>Hexapoda</taxon>
        <taxon>Insecta</taxon>
        <taxon>Pterygota</taxon>
        <taxon>Neoptera</taxon>
        <taxon>Endopterygota</taxon>
        <taxon>Lepidoptera</taxon>
        <taxon>Glossata</taxon>
        <taxon>Ditrysia</taxon>
        <taxon>Papilionoidea</taxon>
        <taxon>Nymphalidae</taxon>
        <taxon>Satyrinae</taxon>
        <taxon>Satyrini</taxon>
        <taxon>Parargina</taxon>
        <taxon>Pararge</taxon>
    </lineage>
</organism>